<dbReference type="InterPro" id="IPR035906">
    <property type="entry name" value="MetI-like_sf"/>
</dbReference>
<keyword evidence="4 7" id="KW-0812">Transmembrane</keyword>
<dbReference type="KEGG" id="nik:F5I99_06435"/>
<dbReference type="GO" id="GO:0055085">
    <property type="term" value="P:transmembrane transport"/>
    <property type="evidence" value="ECO:0007669"/>
    <property type="project" value="InterPro"/>
</dbReference>
<dbReference type="PROSITE" id="PS50928">
    <property type="entry name" value="ABC_TM1"/>
    <property type="match status" value="1"/>
</dbReference>
<evidence type="ECO:0000259" key="8">
    <source>
        <dbReference type="PROSITE" id="PS50928"/>
    </source>
</evidence>
<dbReference type="Proteomes" id="UP000325606">
    <property type="component" value="Chromosome"/>
</dbReference>
<keyword evidence="3" id="KW-1003">Cell membrane</keyword>
<accession>A0A5J6LD47</accession>
<feature type="domain" description="ABC transmembrane type-1" evidence="8">
    <location>
        <begin position="58"/>
        <end position="248"/>
    </location>
</feature>
<feature type="transmembrane region" description="Helical" evidence="7">
    <location>
        <begin position="225"/>
        <end position="244"/>
    </location>
</feature>
<proteinExistence type="inferred from homology"/>
<dbReference type="InterPro" id="IPR000515">
    <property type="entry name" value="MetI-like"/>
</dbReference>
<evidence type="ECO:0000256" key="1">
    <source>
        <dbReference type="ARBA" id="ARBA00004651"/>
    </source>
</evidence>
<reference evidence="9 10" key="1">
    <citation type="submission" date="2019-09" db="EMBL/GenBank/DDBJ databases">
        <title>Nitrincola iocasae sp. nov., a bacterium isolated from the sediment collected at a cold seep field in South China Sea.</title>
        <authorList>
            <person name="Zhang H."/>
            <person name="Wang H."/>
            <person name="Li C."/>
        </authorList>
    </citation>
    <scope>NUCLEOTIDE SEQUENCE [LARGE SCALE GENOMIC DNA]</scope>
    <source>
        <strain evidence="9 10">KXZD1103</strain>
    </source>
</reference>
<feature type="transmembrane region" description="Helical" evidence="7">
    <location>
        <begin position="61"/>
        <end position="80"/>
    </location>
</feature>
<comment type="subcellular location">
    <subcellularLocation>
        <location evidence="1 7">Cell membrane</location>
        <topology evidence="1 7">Multi-pass membrane protein</topology>
    </subcellularLocation>
</comment>
<dbReference type="SUPFAM" id="SSF161098">
    <property type="entry name" value="MetI-like"/>
    <property type="match status" value="1"/>
</dbReference>
<evidence type="ECO:0000313" key="10">
    <source>
        <dbReference type="Proteomes" id="UP000325606"/>
    </source>
</evidence>
<evidence type="ECO:0000313" key="9">
    <source>
        <dbReference type="EMBL" id="QEW06162.1"/>
    </source>
</evidence>
<evidence type="ECO:0000256" key="7">
    <source>
        <dbReference type="RuleBase" id="RU363032"/>
    </source>
</evidence>
<dbReference type="PANTHER" id="PTHR43386:SF1">
    <property type="entry name" value="D,D-DIPEPTIDE TRANSPORT SYSTEM PERMEASE PROTEIN DDPC-RELATED"/>
    <property type="match status" value="1"/>
</dbReference>
<evidence type="ECO:0000256" key="5">
    <source>
        <dbReference type="ARBA" id="ARBA00022989"/>
    </source>
</evidence>
<dbReference type="PANTHER" id="PTHR43386">
    <property type="entry name" value="OLIGOPEPTIDE TRANSPORT SYSTEM PERMEASE PROTEIN APPC"/>
    <property type="match status" value="1"/>
</dbReference>
<sequence>MQARNLLLLLCLIAVTLHFSDWPQIQMSNQVLTPPSIVHWLGTDSLGQDVWLRLLEALPNTLLIALACGLLPLLIGLLLATLSRFGGSLIDRILLKITDILLLIPNVLPLMILAALLEPSLSTVIVLISLLSWQDDFRVLRAAIKRQLLSDAVLYAQSFSAGAMYLLRRHIWPPLSPLMVVLFLQNARRAVMLSAALAFLGLTDPRLPSWGGLLLDAQEQIHNPAFWWLLPGPLLAMTGLILLLNSSNSTQDPVF</sequence>
<evidence type="ECO:0000256" key="2">
    <source>
        <dbReference type="ARBA" id="ARBA00022448"/>
    </source>
</evidence>
<keyword evidence="10" id="KW-1185">Reference proteome</keyword>
<dbReference type="InterPro" id="IPR050366">
    <property type="entry name" value="BP-dependent_transpt_permease"/>
</dbReference>
<evidence type="ECO:0000256" key="6">
    <source>
        <dbReference type="ARBA" id="ARBA00023136"/>
    </source>
</evidence>
<dbReference type="GO" id="GO:0005886">
    <property type="term" value="C:plasma membrane"/>
    <property type="evidence" value="ECO:0007669"/>
    <property type="project" value="UniProtKB-SubCell"/>
</dbReference>
<keyword evidence="5 7" id="KW-1133">Transmembrane helix</keyword>
<evidence type="ECO:0000256" key="3">
    <source>
        <dbReference type="ARBA" id="ARBA00022475"/>
    </source>
</evidence>
<organism evidence="9 10">
    <name type="scientific">Nitrincola iocasae</name>
    <dbReference type="NCBI Taxonomy" id="2614693"/>
    <lineage>
        <taxon>Bacteria</taxon>
        <taxon>Pseudomonadati</taxon>
        <taxon>Pseudomonadota</taxon>
        <taxon>Gammaproteobacteria</taxon>
        <taxon>Oceanospirillales</taxon>
        <taxon>Oceanospirillaceae</taxon>
        <taxon>Nitrincola</taxon>
    </lineage>
</organism>
<keyword evidence="2 7" id="KW-0813">Transport</keyword>
<name>A0A5J6LD47_9GAMM</name>
<dbReference type="CDD" id="cd06261">
    <property type="entry name" value="TM_PBP2"/>
    <property type="match status" value="1"/>
</dbReference>
<protein>
    <submittedName>
        <fullName evidence="9">ABC transporter permease</fullName>
    </submittedName>
</protein>
<dbReference type="Pfam" id="PF00528">
    <property type="entry name" value="BPD_transp_1"/>
    <property type="match status" value="1"/>
</dbReference>
<dbReference type="EMBL" id="CP044222">
    <property type="protein sequence ID" value="QEW06162.1"/>
    <property type="molecule type" value="Genomic_DNA"/>
</dbReference>
<keyword evidence="6 7" id="KW-0472">Membrane</keyword>
<feature type="transmembrane region" description="Helical" evidence="7">
    <location>
        <begin position="100"/>
        <end position="128"/>
    </location>
</feature>
<dbReference type="Gene3D" id="1.10.3720.10">
    <property type="entry name" value="MetI-like"/>
    <property type="match status" value="1"/>
</dbReference>
<comment type="similarity">
    <text evidence="7">Belongs to the binding-protein-dependent transport system permease family.</text>
</comment>
<gene>
    <name evidence="9" type="ORF">F5I99_06435</name>
</gene>
<dbReference type="AlphaFoldDB" id="A0A5J6LD47"/>
<evidence type="ECO:0000256" key="4">
    <source>
        <dbReference type="ARBA" id="ARBA00022692"/>
    </source>
</evidence>